<sequence length="651" mass="71662">MTDGIFNDKEKKKAQQTKSFKEQILADMKEASRLRREGKAEQSGMGRSENHSAANNQLPEESSSQAAKKEGTAAVMPVPEGKITDQVVDDVLANLDEVFSPDSSGPSDKKETVQPASQSAEAPAKVSQTSKSIPNETDTAQSNPDPAEADLEVPVANDPSNNLEVKVKTTGTWFDDGEAENWQLPADFIGKHQSSIEEETKELSVSDLTSKTQAKPQPKEETEAEKAEETPKFEEAKEAPKITKKPNQSKDKKAPQDTAVSLNKSRQQHRKKTNRLARKISTVLITFILVLLIGTGVFGYYYVSSALKPVDAKSSKYIQVEIPSGSGNRMIGKILEKAGLIKNAAVFNYYTKFRNYGNLQSGYYNLQKSMSLDEIAKALQKGGTTTPQAPVLGKVLIPEGYTIKQIAKAITSNANTKKKTDKTPFTSKEFLKTVQDKAFISKMVKKYPKLLGSLPDASKVTYQLEGYLFPATYTYEKKTSVEDLIDSMLAAMDANLQNYYDSIESQGKSVNDILTMASLVEKEGSTDDDRKKIAGVFYNRIDQDMPLQSNIAILYAMGKLGEKTTLKEDANINTKIKSPYNVYTNKGLMPGAVDNPSLSAIKAAVEPESTDDLYFVADVTTGKVYYAKTYKEHSANVEKYVNKKIEDSSSE</sequence>
<feature type="region of interest" description="Disordered" evidence="8">
    <location>
        <begin position="94"/>
        <end position="169"/>
    </location>
</feature>
<evidence type="ECO:0000313" key="10">
    <source>
        <dbReference type="Proteomes" id="UP000532121"/>
    </source>
</evidence>
<dbReference type="Pfam" id="PF02618">
    <property type="entry name" value="YceG"/>
    <property type="match status" value="1"/>
</dbReference>
<dbReference type="Gene3D" id="3.30.160.60">
    <property type="entry name" value="Classic Zinc Finger"/>
    <property type="match status" value="1"/>
</dbReference>
<evidence type="ECO:0000256" key="3">
    <source>
        <dbReference type="ARBA" id="ARBA00022989"/>
    </source>
</evidence>
<evidence type="ECO:0000256" key="1">
    <source>
        <dbReference type="ARBA" id="ARBA00022475"/>
    </source>
</evidence>
<evidence type="ECO:0000313" key="9">
    <source>
        <dbReference type="EMBL" id="NMD49759.1"/>
    </source>
</evidence>
<evidence type="ECO:0000256" key="7">
    <source>
        <dbReference type="HAMAP-Rule" id="MF_02065"/>
    </source>
</evidence>
<proteinExistence type="inferred from homology"/>
<dbReference type="GO" id="GO:0071555">
    <property type="term" value="P:cell wall organization"/>
    <property type="evidence" value="ECO:0007669"/>
    <property type="project" value="UniProtKB-KW"/>
</dbReference>
<evidence type="ECO:0000256" key="4">
    <source>
        <dbReference type="ARBA" id="ARBA00023136"/>
    </source>
</evidence>
<comment type="caution">
    <text evidence="9">The sequence shown here is derived from an EMBL/GenBank/DDBJ whole genome shotgun (WGS) entry which is preliminary data.</text>
</comment>
<dbReference type="InterPro" id="IPR003770">
    <property type="entry name" value="MLTG-like"/>
</dbReference>
<feature type="compositionally biased region" description="Basic and acidic residues" evidence="8">
    <location>
        <begin position="217"/>
        <end position="241"/>
    </location>
</feature>
<dbReference type="Proteomes" id="UP000532121">
    <property type="component" value="Unassembled WGS sequence"/>
</dbReference>
<protein>
    <recommendedName>
        <fullName evidence="7">Endolytic murein transglycosylase</fullName>
        <ecNumber evidence="7">4.2.2.29</ecNumber>
    </recommendedName>
    <alternativeName>
        <fullName evidence="7">Peptidoglycan lytic transglycosylase</fullName>
    </alternativeName>
    <alternativeName>
        <fullName evidence="7">Peptidoglycan polymerization terminase</fullName>
    </alternativeName>
</protein>
<comment type="function">
    <text evidence="7">Functions as a peptidoglycan terminase that cleaves nascent peptidoglycan strands endolytically to terminate their elongation.</text>
</comment>
<dbReference type="GO" id="GO:0005886">
    <property type="term" value="C:plasma membrane"/>
    <property type="evidence" value="ECO:0007669"/>
    <property type="project" value="UniProtKB-SubCell"/>
</dbReference>
<feature type="compositionally biased region" description="Basic and acidic residues" evidence="8">
    <location>
        <begin position="1"/>
        <end position="13"/>
    </location>
</feature>
<evidence type="ECO:0000256" key="5">
    <source>
        <dbReference type="ARBA" id="ARBA00023239"/>
    </source>
</evidence>
<feature type="region of interest" description="Disordered" evidence="8">
    <location>
        <begin position="1"/>
        <end position="82"/>
    </location>
</feature>
<dbReference type="NCBIfam" id="TIGR00247">
    <property type="entry name" value="endolytic transglycosylase MltG"/>
    <property type="match status" value="1"/>
</dbReference>
<name>A0A7X9LEY8_STRRT</name>
<organism evidence="9 10">
    <name type="scientific">Streptococcus ratti</name>
    <dbReference type="NCBI Taxonomy" id="1341"/>
    <lineage>
        <taxon>Bacteria</taxon>
        <taxon>Bacillati</taxon>
        <taxon>Bacillota</taxon>
        <taxon>Bacilli</taxon>
        <taxon>Lactobacillales</taxon>
        <taxon>Streptococcaceae</taxon>
        <taxon>Streptococcus</taxon>
    </lineage>
</organism>
<evidence type="ECO:0000256" key="6">
    <source>
        <dbReference type="ARBA" id="ARBA00023316"/>
    </source>
</evidence>
<feature type="transmembrane region" description="Helical" evidence="7">
    <location>
        <begin position="280"/>
        <end position="303"/>
    </location>
</feature>
<dbReference type="CDD" id="cd08010">
    <property type="entry name" value="MltG_like"/>
    <property type="match status" value="1"/>
</dbReference>
<gene>
    <name evidence="7 9" type="primary">mltG</name>
    <name evidence="9" type="ORF">HHO37_08820</name>
</gene>
<dbReference type="AlphaFoldDB" id="A0A7X9LEY8"/>
<keyword evidence="6 7" id="KW-0961">Cell wall biogenesis/degradation</keyword>
<dbReference type="GO" id="GO:0009252">
    <property type="term" value="P:peptidoglycan biosynthetic process"/>
    <property type="evidence" value="ECO:0007669"/>
    <property type="project" value="UniProtKB-UniRule"/>
</dbReference>
<keyword evidence="4 7" id="KW-0472">Membrane</keyword>
<feature type="site" description="Important for catalytic activity" evidence="7">
    <location>
        <position position="523"/>
    </location>
</feature>
<keyword evidence="5 7" id="KW-0456">Lyase</keyword>
<dbReference type="RefSeq" id="WP_193523902.1">
    <property type="nucleotide sequence ID" value="NZ_JABASA010000021.1"/>
</dbReference>
<feature type="compositionally biased region" description="Polar residues" evidence="8">
    <location>
        <begin position="114"/>
        <end position="144"/>
    </location>
</feature>
<dbReference type="HAMAP" id="MF_02065">
    <property type="entry name" value="MltG"/>
    <property type="match status" value="1"/>
</dbReference>
<accession>A0A7X9LEY8</accession>
<reference evidence="9 10" key="1">
    <citation type="submission" date="2020-04" db="EMBL/GenBank/DDBJ databases">
        <title>MicrobeNet Type strains.</title>
        <authorList>
            <person name="Nicholson A.C."/>
        </authorList>
    </citation>
    <scope>NUCLEOTIDE SEQUENCE [LARGE SCALE GENOMIC DNA]</scope>
    <source>
        <strain evidence="9 10">DSM 22768</strain>
    </source>
</reference>
<feature type="region of interest" description="Disordered" evidence="8">
    <location>
        <begin position="197"/>
        <end position="273"/>
    </location>
</feature>
<dbReference type="GO" id="GO:0008932">
    <property type="term" value="F:lytic endotransglycosylase activity"/>
    <property type="evidence" value="ECO:0007669"/>
    <property type="project" value="UniProtKB-UniRule"/>
</dbReference>
<dbReference type="PANTHER" id="PTHR30518">
    <property type="entry name" value="ENDOLYTIC MUREIN TRANSGLYCOSYLASE"/>
    <property type="match status" value="1"/>
</dbReference>
<keyword evidence="3 7" id="KW-1133">Transmembrane helix</keyword>
<keyword evidence="2 7" id="KW-0812">Transmembrane</keyword>
<feature type="compositionally biased region" description="Polar residues" evidence="8">
    <location>
        <begin position="51"/>
        <end position="66"/>
    </location>
</feature>
<comment type="similarity">
    <text evidence="7">Belongs to the transglycosylase MltG family.</text>
</comment>
<comment type="catalytic activity">
    <reaction evidence="7">
        <text>a peptidoglycan chain = a peptidoglycan chain with N-acetyl-1,6-anhydromuramyl-[peptide] at the reducing end + a peptidoglycan chain with N-acetylglucosamine at the non-reducing end.</text>
        <dbReference type="EC" id="4.2.2.29"/>
    </reaction>
</comment>
<evidence type="ECO:0000256" key="2">
    <source>
        <dbReference type="ARBA" id="ARBA00022692"/>
    </source>
</evidence>
<evidence type="ECO:0000256" key="8">
    <source>
        <dbReference type="SAM" id="MobiDB-lite"/>
    </source>
</evidence>
<dbReference type="EMBL" id="JABASA010000021">
    <property type="protein sequence ID" value="NMD49759.1"/>
    <property type="molecule type" value="Genomic_DNA"/>
</dbReference>
<dbReference type="PANTHER" id="PTHR30518:SF2">
    <property type="entry name" value="ENDOLYTIC MUREIN TRANSGLYCOSYLASE"/>
    <property type="match status" value="1"/>
</dbReference>
<dbReference type="Gene3D" id="3.30.1490.480">
    <property type="entry name" value="Endolytic murein transglycosylase"/>
    <property type="match status" value="1"/>
</dbReference>
<keyword evidence="1 7" id="KW-1003">Cell membrane</keyword>
<feature type="compositionally biased region" description="Basic and acidic residues" evidence="8">
    <location>
        <begin position="27"/>
        <end position="40"/>
    </location>
</feature>
<comment type="subcellular location">
    <subcellularLocation>
        <location evidence="7">Cell membrane</location>
        <topology evidence="7">Single-pass membrane protein</topology>
    </subcellularLocation>
</comment>
<dbReference type="EC" id="4.2.2.29" evidence="7"/>